<feature type="domain" description="ABC transporter" evidence="4">
    <location>
        <begin position="10"/>
        <end position="229"/>
    </location>
</feature>
<dbReference type="SMART" id="SM00382">
    <property type="entry name" value="AAA"/>
    <property type="match status" value="1"/>
</dbReference>
<proteinExistence type="predicted"/>
<sequence length="229" mass="23965">MFSEEASGVLALEGVTVRRASALLLDEVTCQVPAGACTVLVGPSGAGKSTLLRLLNRFEEPTAGVVNYQGRPLPTWDVLALRREVLLVAQRPVLLTDRILDELRVGRPELTEAEAVALLGRLGLSAGAIGRSTSGLSDGEAQRVCLARALAVAPRVLLLDEPTSALDAYATKAVETVIGELVADGISVVVVSHDRAQVRRIADQVLVLEAGRLIASGSADRIACPGEGM</sequence>
<dbReference type="InterPro" id="IPR003593">
    <property type="entry name" value="AAA+_ATPase"/>
</dbReference>
<keyword evidence="3" id="KW-1278">Translocase</keyword>
<evidence type="ECO:0000256" key="2">
    <source>
        <dbReference type="ARBA" id="ARBA00022840"/>
    </source>
</evidence>
<evidence type="ECO:0000256" key="1">
    <source>
        <dbReference type="ARBA" id="ARBA00022741"/>
    </source>
</evidence>
<dbReference type="InterPro" id="IPR003439">
    <property type="entry name" value="ABC_transporter-like_ATP-bd"/>
</dbReference>
<dbReference type="Proteomes" id="UP000472335">
    <property type="component" value="Unassembled WGS sequence"/>
</dbReference>
<organism evidence="5 6">
    <name type="scientific">Streptomyces scabichelini</name>
    <dbReference type="NCBI Taxonomy" id="2711217"/>
    <lineage>
        <taxon>Bacteria</taxon>
        <taxon>Bacillati</taxon>
        <taxon>Actinomycetota</taxon>
        <taxon>Actinomycetes</taxon>
        <taxon>Kitasatosporales</taxon>
        <taxon>Streptomycetaceae</taxon>
        <taxon>Streptomyces</taxon>
    </lineage>
</organism>
<dbReference type="Pfam" id="PF00005">
    <property type="entry name" value="ABC_tran"/>
    <property type="match status" value="1"/>
</dbReference>
<dbReference type="SUPFAM" id="SSF52540">
    <property type="entry name" value="P-loop containing nucleoside triphosphate hydrolases"/>
    <property type="match status" value="1"/>
</dbReference>
<evidence type="ECO:0000256" key="3">
    <source>
        <dbReference type="ARBA" id="ARBA00022967"/>
    </source>
</evidence>
<reference evidence="5 6" key="1">
    <citation type="submission" date="2020-02" db="EMBL/GenBank/DDBJ databases">
        <title>Whole-genome analyses of novel actinobacteria.</title>
        <authorList>
            <person name="Sahin N."/>
            <person name="Gencbay T."/>
        </authorList>
    </citation>
    <scope>NUCLEOTIDE SEQUENCE [LARGE SCALE GENOMIC DNA]</scope>
    <source>
        <strain evidence="5 6">HC44</strain>
    </source>
</reference>
<evidence type="ECO:0000313" key="6">
    <source>
        <dbReference type="Proteomes" id="UP000472335"/>
    </source>
</evidence>
<evidence type="ECO:0000259" key="4">
    <source>
        <dbReference type="PROSITE" id="PS50893"/>
    </source>
</evidence>
<dbReference type="PANTHER" id="PTHR43423:SF1">
    <property type="entry name" value="ABC TRANSPORTER I FAMILY MEMBER 17"/>
    <property type="match status" value="1"/>
</dbReference>
<dbReference type="InterPro" id="IPR027417">
    <property type="entry name" value="P-loop_NTPase"/>
</dbReference>
<gene>
    <name evidence="5" type="ORF">G5C60_34985</name>
</gene>
<dbReference type="Gene3D" id="3.40.50.300">
    <property type="entry name" value="P-loop containing nucleotide triphosphate hydrolases"/>
    <property type="match status" value="1"/>
</dbReference>
<protein>
    <submittedName>
        <fullName evidence="5">ATP-binding cassette domain-containing protein</fullName>
    </submittedName>
</protein>
<dbReference type="GO" id="GO:0016887">
    <property type="term" value="F:ATP hydrolysis activity"/>
    <property type="evidence" value="ECO:0007669"/>
    <property type="project" value="InterPro"/>
</dbReference>
<dbReference type="PROSITE" id="PS50893">
    <property type="entry name" value="ABC_TRANSPORTER_2"/>
    <property type="match status" value="1"/>
</dbReference>
<accession>A0A6G4VFT3</accession>
<comment type="caution">
    <text evidence="5">The sequence shown here is derived from an EMBL/GenBank/DDBJ whole genome shotgun (WGS) entry which is preliminary data.</text>
</comment>
<dbReference type="AlphaFoldDB" id="A0A6G4VFT3"/>
<dbReference type="PANTHER" id="PTHR43423">
    <property type="entry name" value="ABC TRANSPORTER I FAMILY MEMBER 17"/>
    <property type="match status" value="1"/>
</dbReference>
<keyword evidence="1" id="KW-0547">Nucleotide-binding</keyword>
<dbReference type="GO" id="GO:0005524">
    <property type="term" value="F:ATP binding"/>
    <property type="evidence" value="ECO:0007669"/>
    <property type="project" value="UniProtKB-KW"/>
</dbReference>
<name>A0A6G4VFT3_9ACTN</name>
<dbReference type="EMBL" id="JAAKZY010000150">
    <property type="protein sequence ID" value="NGO12680.1"/>
    <property type="molecule type" value="Genomic_DNA"/>
</dbReference>
<keyword evidence="6" id="KW-1185">Reference proteome</keyword>
<keyword evidence="2 5" id="KW-0067">ATP-binding</keyword>
<evidence type="ECO:0000313" key="5">
    <source>
        <dbReference type="EMBL" id="NGO12680.1"/>
    </source>
</evidence>